<dbReference type="EC" id="2.4.-.-" evidence="5"/>
<dbReference type="SUPFAM" id="SSF53756">
    <property type="entry name" value="UDP-Glycosyltransferase/glycogen phosphorylase"/>
    <property type="match status" value="1"/>
</dbReference>
<dbReference type="InterPro" id="IPR001296">
    <property type="entry name" value="Glyco_trans_1"/>
</dbReference>
<proteinExistence type="predicted"/>
<keyword evidence="2 5" id="KW-0808">Transferase</keyword>
<dbReference type="PANTHER" id="PTHR45947">
    <property type="entry name" value="SULFOQUINOVOSYL TRANSFERASE SQD2"/>
    <property type="match status" value="1"/>
</dbReference>
<dbReference type="Gene3D" id="3.40.50.2000">
    <property type="entry name" value="Glycogen Phosphorylase B"/>
    <property type="match status" value="2"/>
</dbReference>
<keyword evidence="1 5" id="KW-0328">Glycosyltransferase</keyword>
<dbReference type="AlphaFoldDB" id="A0AAW9HV55"/>
<accession>A0AAW9HV55</accession>
<dbReference type="Proteomes" id="UP001273799">
    <property type="component" value="Unassembled WGS sequence"/>
</dbReference>
<dbReference type="EMBL" id="JAWNFU010000003">
    <property type="protein sequence ID" value="MDY5153641.1"/>
    <property type="molecule type" value="Genomic_DNA"/>
</dbReference>
<evidence type="ECO:0000256" key="2">
    <source>
        <dbReference type="ARBA" id="ARBA00022679"/>
    </source>
</evidence>
<dbReference type="InterPro" id="IPR050194">
    <property type="entry name" value="Glycosyltransferase_grp1"/>
</dbReference>
<comment type="caution">
    <text evidence="5">The sequence shown here is derived from an EMBL/GenBank/DDBJ whole genome shotgun (WGS) entry which is preliminary data.</text>
</comment>
<evidence type="ECO:0000259" key="3">
    <source>
        <dbReference type="Pfam" id="PF00534"/>
    </source>
</evidence>
<evidence type="ECO:0000313" key="5">
    <source>
        <dbReference type="EMBL" id="MDY5153641.1"/>
    </source>
</evidence>
<evidence type="ECO:0000259" key="4">
    <source>
        <dbReference type="Pfam" id="PF13439"/>
    </source>
</evidence>
<organism evidence="5 6">
    <name type="scientific">Actinobaculum suis</name>
    <dbReference type="NCBI Taxonomy" id="1657"/>
    <lineage>
        <taxon>Bacteria</taxon>
        <taxon>Bacillati</taxon>
        <taxon>Actinomycetota</taxon>
        <taxon>Actinomycetes</taxon>
        <taxon>Actinomycetales</taxon>
        <taxon>Actinomycetaceae</taxon>
        <taxon>Actinobaculum</taxon>
    </lineage>
</organism>
<sequence>MPGEEAMGKQTEEEKPALRIVMPVVHTSPLATPGSADAGGLNVTVTKVAGALAARGHRVDIVTRHFAPNMPYVEEVSPGIRVFYLPAGPACMVAKSAAECLIAPFTREFQNWWENYGEGVNIVHAHHWFAGVAAAPVARRAGVPLVASYHSVAAPEGAGLELGEPAESPGRAAGEAEIARTADLIVAVSQAEAQMITDHYGQPRGPVKVVHPGVDTKLFHPATGTEIPAQVMQVTEGRPYIFFAARLQPLKAPELAIRALAEIPVAARPLLVLAGEASSDFAGYEQDLQDLAAAVGVAGDTRMISPLSRQNLAVMLAHAKLLISPSYSETFGIINLEASASGIPVVAWRSSGIPESVRDGVTGTLCRTREPAEWAQAVVRYLEDPELWAQHAAGGRQFALAHTWDKVAREYIAAYESVVS</sequence>
<reference evidence="5" key="1">
    <citation type="submission" date="2023-10" db="EMBL/GenBank/DDBJ databases">
        <title>Whole Genome based description of the genera Actinobaculum and Actinotignum reveals a complex phylogenetic relationship within the species included in the genus Actinotignum.</title>
        <authorList>
            <person name="Jensen C.S."/>
            <person name="Dargis R."/>
            <person name="Kemp M."/>
            <person name="Christensen J.J."/>
        </authorList>
    </citation>
    <scope>NUCLEOTIDE SEQUENCE</scope>
    <source>
        <strain evidence="5">Actinobaculum_suis_CCUG19206T</strain>
    </source>
</reference>
<protein>
    <submittedName>
        <fullName evidence="5">Glycosyltransferase</fullName>
        <ecNumber evidence="5">2.4.-.-</ecNumber>
    </submittedName>
</protein>
<dbReference type="PANTHER" id="PTHR45947:SF3">
    <property type="entry name" value="SULFOQUINOVOSYL TRANSFERASE SQD2"/>
    <property type="match status" value="1"/>
</dbReference>
<evidence type="ECO:0000313" key="6">
    <source>
        <dbReference type="Proteomes" id="UP001273799"/>
    </source>
</evidence>
<evidence type="ECO:0000256" key="1">
    <source>
        <dbReference type="ARBA" id="ARBA00022676"/>
    </source>
</evidence>
<dbReference type="Pfam" id="PF00534">
    <property type="entry name" value="Glycos_transf_1"/>
    <property type="match status" value="1"/>
</dbReference>
<dbReference type="GO" id="GO:1901137">
    <property type="term" value="P:carbohydrate derivative biosynthetic process"/>
    <property type="evidence" value="ECO:0007669"/>
    <property type="project" value="UniProtKB-ARBA"/>
</dbReference>
<dbReference type="Pfam" id="PF13439">
    <property type="entry name" value="Glyco_transf_4"/>
    <property type="match status" value="1"/>
</dbReference>
<gene>
    <name evidence="5" type="ORF">R6G71_06210</name>
</gene>
<dbReference type="GO" id="GO:0016758">
    <property type="term" value="F:hexosyltransferase activity"/>
    <property type="evidence" value="ECO:0007669"/>
    <property type="project" value="TreeGrafter"/>
</dbReference>
<dbReference type="InterPro" id="IPR028098">
    <property type="entry name" value="Glyco_trans_4-like_N"/>
</dbReference>
<feature type="domain" description="Glycosyl transferase family 1" evidence="3">
    <location>
        <begin position="235"/>
        <end position="393"/>
    </location>
</feature>
<name>A0AAW9HV55_9ACTO</name>
<feature type="domain" description="Glycosyltransferase subfamily 4-like N-terminal" evidence="4">
    <location>
        <begin position="39"/>
        <end position="217"/>
    </location>
</feature>